<dbReference type="KEGG" id="psim:KR76_00955"/>
<dbReference type="AlphaFoldDB" id="A0A0A1DER1"/>
<dbReference type="Gene3D" id="3.90.180.10">
    <property type="entry name" value="Medium-chain alcohol dehydrogenases, catalytic domain"/>
    <property type="match status" value="1"/>
</dbReference>
<dbReference type="InterPro" id="IPR013149">
    <property type="entry name" value="ADH-like_C"/>
</dbReference>
<dbReference type="SUPFAM" id="SSF51735">
    <property type="entry name" value="NAD(P)-binding Rossmann-fold domains"/>
    <property type="match status" value="1"/>
</dbReference>
<gene>
    <name evidence="5" type="ORF">KR76_00955</name>
</gene>
<evidence type="ECO:0000313" key="6">
    <source>
        <dbReference type="Proteomes" id="UP000030300"/>
    </source>
</evidence>
<name>A0A0A1DER1_NOCSI</name>
<dbReference type="InterPro" id="IPR011032">
    <property type="entry name" value="GroES-like_sf"/>
</dbReference>
<dbReference type="OrthoDB" id="9797931at2"/>
<dbReference type="PANTHER" id="PTHR43401">
    <property type="entry name" value="L-THREONINE 3-DEHYDROGENASE"/>
    <property type="match status" value="1"/>
</dbReference>
<dbReference type="InterPro" id="IPR036291">
    <property type="entry name" value="NAD(P)-bd_dom_sf"/>
</dbReference>
<dbReference type="Gene3D" id="3.40.50.720">
    <property type="entry name" value="NAD(P)-binding Rossmann-like Domain"/>
    <property type="match status" value="1"/>
</dbReference>
<dbReference type="GO" id="GO:0016491">
    <property type="term" value="F:oxidoreductase activity"/>
    <property type="evidence" value="ECO:0007669"/>
    <property type="project" value="UniProtKB-KW"/>
</dbReference>
<dbReference type="PANTHER" id="PTHR43401:SF2">
    <property type="entry name" value="L-THREONINE 3-DEHYDROGENASE"/>
    <property type="match status" value="1"/>
</dbReference>
<evidence type="ECO:0000259" key="3">
    <source>
        <dbReference type="Pfam" id="PF00107"/>
    </source>
</evidence>
<organism evidence="5 6">
    <name type="scientific">Nocardioides simplex</name>
    <name type="common">Arthrobacter simplex</name>
    <dbReference type="NCBI Taxonomy" id="2045"/>
    <lineage>
        <taxon>Bacteria</taxon>
        <taxon>Bacillati</taxon>
        <taxon>Actinomycetota</taxon>
        <taxon>Actinomycetes</taxon>
        <taxon>Propionibacteriales</taxon>
        <taxon>Nocardioidaceae</taxon>
        <taxon>Pimelobacter</taxon>
    </lineage>
</organism>
<feature type="domain" description="Alcohol dehydrogenase-like C-terminal" evidence="3">
    <location>
        <begin position="161"/>
        <end position="274"/>
    </location>
</feature>
<dbReference type="Pfam" id="PF08240">
    <property type="entry name" value="ADH_N"/>
    <property type="match status" value="1"/>
</dbReference>
<dbReference type="RefSeq" id="WP_038675983.1">
    <property type="nucleotide sequence ID" value="NZ_BJMC01000016.1"/>
</dbReference>
<dbReference type="Proteomes" id="UP000030300">
    <property type="component" value="Chromosome"/>
</dbReference>
<dbReference type="GeneID" id="96607570"/>
<proteinExistence type="predicted"/>
<dbReference type="InterPro" id="IPR013154">
    <property type="entry name" value="ADH-like_N"/>
</dbReference>
<accession>A0A0A1DER1</accession>
<evidence type="ECO:0000259" key="4">
    <source>
        <dbReference type="Pfam" id="PF08240"/>
    </source>
</evidence>
<sequence length="310" mass="32152">MKALVFTGPGVVELQDVPEPVAGDGEVEIQVVASGICGSELHGIAHTEFRKPPLVMGHEFSGTTADGRRVTVNPLLSCGTCAACTRGDEQLCETRAIIGIDAPGAFAERVVVPERAVRELPDELSFTQAALVEPLANAVHAVRLAGLGPDSRVAILGAGTIGLSCLLVALQHTADVTVTDLAPGRLELAASLGAAHTGTGLDGRYDAIIDAVGAEATHQASVDFLRPGGTAVWIGLLSPSAGFDGQEIVRAEKRVVGSYCYSPRDFDAALDLATRVRLDWATTFPLSEGAAVFTSLMSGVTETTKAVLMP</sequence>
<protein>
    <submittedName>
        <fullName evidence="5">Threonine dehydrogenase-related Zn-dependent dehydrogenase</fullName>
    </submittedName>
</protein>
<dbReference type="EMBL" id="CP009896">
    <property type="protein sequence ID" value="AIY15701.1"/>
    <property type="molecule type" value="Genomic_DNA"/>
</dbReference>
<reference evidence="5 6" key="1">
    <citation type="journal article" date="2015" name="Genome Announc.">
        <title>Complete Genome Sequence of Steroid-Transforming Nocardioides simplex VKM Ac-2033D.</title>
        <authorList>
            <person name="Shtratnikova V.Y."/>
            <person name="Schelkunov M.I."/>
            <person name="Pekov Y.A."/>
            <person name="Fokina V.V."/>
            <person name="Logacheva M.D."/>
            <person name="Sokolov S.L."/>
            <person name="Bragin E.Y."/>
            <person name="Ashapkin V.V."/>
            <person name="Donova M.V."/>
        </authorList>
    </citation>
    <scope>NUCLEOTIDE SEQUENCE [LARGE SCALE GENOMIC DNA]</scope>
    <source>
        <strain evidence="5 6">VKM Ac-2033D</strain>
    </source>
</reference>
<feature type="domain" description="Alcohol dehydrogenase-like N-terminal" evidence="4">
    <location>
        <begin position="23"/>
        <end position="122"/>
    </location>
</feature>
<dbReference type="Pfam" id="PF00107">
    <property type="entry name" value="ADH_zinc_N"/>
    <property type="match status" value="1"/>
</dbReference>
<evidence type="ECO:0000256" key="2">
    <source>
        <dbReference type="ARBA" id="ARBA00023002"/>
    </source>
</evidence>
<evidence type="ECO:0000256" key="1">
    <source>
        <dbReference type="ARBA" id="ARBA00001947"/>
    </source>
</evidence>
<dbReference type="HOGENOM" id="CLU_026673_11_0_11"/>
<dbReference type="InterPro" id="IPR050129">
    <property type="entry name" value="Zn_alcohol_dh"/>
</dbReference>
<dbReference type="STRING" id="2045.KR76_00955"/>
<evidence type="ECO:0000313" key="5">
    <source>
        <dbReference type="EMBL" id="AIY15701.1"/>
    </source>
</evidence>
<dbReference type="eggNOG" id="COG1063">
    <property type="taxonomic scope" value="Bacteria"/>
</dbReference>
<dbReference type="SUPFAM" id="SSF50129">
    <property type="entry name" value="GroES-like"/>
    <property type="match status" value="1"/>
</dbReference>
<keyword evidence="6" id="KW-1185">Reference proteome</keyword>
<keyword evidence="2" id="KW-0560">Oxidoreductase</keyword>
<comment type="cofactor">
    <cofactor evidence="1">
        <name>Zn(2+)</name>
        <dbReference type="ChEBI" id="CHEBI:29105"/>
    </cofactor>
</comment>